<gene>
    <name evidence="1" type="ORF">DLD82_08140</name>
</gene>
<protein>
    <submittedName>
        <fullName evidence="1">Uncharacterized protein</fullName>
    </submittedName>
</protein>
<organism evidence="1 2">
    <name type="scientific">Methanospirillum stamsii</name>
    <dbReference type="NCBI Taxonomy" id="1277351"/>
    <lineage>
        <taxon>Archaea</taxon>
        <taxon>Methanobacteriati</taxon>
        <taxon>Methanobacteriota</taxon>
        <taxon>Stenosarchaea group</taxon>
        <taxon>Methanomicrobia</taxon>
        <taxon>Methanomicrobiales</taxon>
        <taxon>Methanospirillaceae</taxon>
        <taxon>Methanospirillum</taxon>
    </lineage>
</organism>
<sequence length="63" mass="7541">MRRDGYRFVSPPGALRLTGRRIKITEEDKKLVELMRADLQEKYGKILSKDEVDQFRNKHRITH</sequence>
<dbReference type="EMBL" id="QGMZ01000015">
    <property type="protein sequence ID" value="PWR74857.1"/>
    <property type="molecule type" value="Genomic_DNA"/>
</dbReference>
<comment type="caution">
    <text evidence="1">The sequence shown here is derived from an EMBL/GenBank/DDBJ whole genome shotgun (WGS) entry which is preliminary data.</text>
</comment>
<evidence type="ECO:0000313" key="1">
    <source>
        <dbReference type="EMBL" id="PWR74857.1"/>
    </source>
</evidence>
<name>A0A2V2NEQ0_9EURY</name>
<proteinExistence type="predicted"/>
<dbReference type="AlphaFoldDB" id="A0A2V2NEQ0"/>
<evidence type="ECO:0000313" key="2">
    <source>
        <dbReference type="Proteomes" id="UP000245934"/>
    </source>
</evidence>
<dbReference type="Proteomes" id="UP000245934">
    <property type="component" value="Unassembled WGS sequence"/>
</dbReference>
<reference evidence="1 2" key="1">
    <citation type="submission" date="2018-05" db="EMBL/GenBank/DDBJ databases">
        <title>Draft genome of Methanospirillum stamsii Pt1.</title>
        <authorList>
            <person name="Dueholm M.S."/>
            <person name="Nielsen P.H."/>
            <person name="Bakmann L.F."/>
            <person name="Otzen D.E."/>
        </authorList>
    </citation>
    <scope>NUCLEOTIDE SEQUENCE [LARGE SCALE GENOMIC DNA]</scope>
    <source>
        <strain evidence="1 2">Pt1</strain>
    </source>
</reference>
<keyword evidence="2" id="KW-1185">Reference proteome</keyword>
<accession>A0A2V2NEQ0</accession>